<evidence type="ECO:0000313" key="2">
    <source>
        <dbReference type="Proteomes" id="UP000782475"/>
    </source>
</evidence>
<sequence length="431" mass="46988">MYHTFVPVLLLRTLVAASAMSLVVACAAEPLAQSTLVSNVPAASQPSDATIADVRSEATHLSFSQWREQFRAEALAAGISAATFDQAFAGVQPDPAVIEADRSQPEFTRPVWQYLEGAISPQRVRSGRRLLSEHATTLDQIEARYGVDRETLVAVWGLESSFGQIMGDKSVIRSLATLAHEGRRPAFAKSQLIAALDILQHGDVAPQRMRGSWAGAMGQTQFIPTTYNTHAVDFDGDGKRDIWNSSADALASAAHYLQASGWKQGKAWGFEVELPEGFDYALADTEIRKPLAEWRRLGLRNLPGDQEEASASLLLPAGHRGPAFLIMDNFRAILRYNNSSAYALAIGLLAENFQGKGEVAGSWPRGEQPLSRSERLELQERLVAQGFDPGTPDGIIGANTRKAIRGFQQRLGWPADGHPTQELLGRLRAHN</sequence>
<dbReference type="EMBL" id="JAHHFP010000019">
    <property type="protein sequence ID" value="MBX7271893.1"/>
    <property type="molecule type" value="Genomic_DNA"/>
</dbReference>
<proteinExistence type="predicted"/>
<comment type="caution">
    <text evidence="1">The sequence shown here is derived from an EMBL/GenBank/DDBJ whole genome shotgun (WGS) entry which is preliminary data.</text>
</comment>
<reference evidence="1 2" key="1">
    <citation type="journal article" date="2021" name="Appl. Microbiol. Biotechnol.">
        <title>Biotechnological applications of marine bacteria in bioremediation of environments polluted with hydrocarbons and plastics.</title>
        <authorList>
            <person name="Muriel-Millan L.F."/>
            <person name="Millan-Lopez S."/>
            <person name="Pardo-Lopez L."/>
        </authorList>
    </citation>
    <scope>NUCLEOTIDE SEQUENCE [LARGE SCALE GENOMIC DNA]</scope>
    <source>
        <strain evidence="1 2">GOM4</strain>
    </source>
</reference>
<keyword evidence="2" id="KW-1185">Reference proteome</keyword>
<organism evidence="1 2">
    <name type="scientific">Stutzerimonas chloritidismutans</name>
    <name type="common">Pseudomonas chloritidismutans</name>
    <dbReference type="NCBI Taxonomy" id="203192"/>
    <lineage>
        <taxon>Bacteria</taxon>
        <taxon>Pseudomonadati</taxon>
        <taxon>Pseudomonadota</taxon>
        <taxon>Gammaproteobacteria</taxon>
        <taxon>Pseudomonadales</taxon>
        <taxon>Pseudomonadaceae</taxon>
        <taxon>Stutzerimonas</taxon>
    </lineage>
</organism>
<name>A0ACC5VHQ5_STUCH</name>
<dbReference type="Proteomes" id="UP000782475">
    <property type="component" value="Unassembled WGS sequence"/>
</dbReference>
<protein>
    <submittedName>
        <fullName evidence="1">Lytic murein transglycosylase</fullName>
    </submittedName>
</protein>
<accession>A0ACC5VHQ5</accession>
<gene>
    <name evidence="1" type="ORF">KJJ99_08850</name>
</gene>
<evidence type="ECO:0000313" key="1">
    <source>
        <dbReference type="EMBL" id="MBX7271893.1"/>
    </source>
</evidence>